<feature type="region of interest" description="Disordered" evidence="1">
    <location>
        <begin position="938"/>
        <end position="963"/>
    </location>
</feature>
<feature type="compositionally biased region" description="Basic and acidic residues" evidence="1">
    <location>
        <begin position="68"/>
        <end position="83"/>
    </location>
</feature>
<dbReference type="Proteomes" id="UP000030854">
    <property type="component" value="Unassembled WGS sequence"/>
</dbReference>
<evidence type="ECO:0000256" key="1">
    <source>
        <dbReference type="SAM" id="MobiDB-lite"/>
    </source>
</evidence>
<dbReference type="GO" id="GO:0005938">
    <property type="term" value="C:cell cortex"/>
    <property type="evidence" value="ECO:0007669"/>
    <property type="project" value="TreeGrafter"/>
</dbReference>
<evidence type="ECO:0000313" key="3">
    <source>
        <dbReference type="Proteomes" id="UP000030854"/>
    </source>
</evidence>
<dbReference type="PANTHER" id="PTHR37271:SF1">
    <property type="entry name" value="KARYOGAMY PROTEIN KAR9"/>
    <property type="match status" value="1"/>
</dbReference>
<evidence type="ECO:0000313" key="2">
    <source>
        <dbReference type="EMBL" id="KHJ32532.1"/>
    </source>
</evidence>
<name>A0A0B1P1L5_UNCNE</name>
<comment type="caution">
    <text evidence="2">The sequence shown here is derived from an EMBL/GenBank/DDBJ whole genome shotgun (WGS) entry which is preliminary data.</text>
</comment>
<dbReference type="GO" id="GO:0031578">
    <property type="term" value="P:mitotic spindle orientation checkpoint signaling"/>
    <property type="evidence" value="ECO:0007669"/>
    <property type="project" value="TreeGrafter"/>
</dbReference>
<feature type="region of interest" description="Disordered" evidence="1">
    <location>
        <begin position="764"/>
        <end position="811"/>
    </location>
</feature>
<sequence length="963" mass="107506">MHNELNVSPIFKQPDLIDSQRSSALQLYNISEKSADQGQRRIARRPSPGVAARFQALRLGKELIKSDTRSHNEKVGRISENKIKSLNNRHSANSDFSSSPKLQSQVDSSLHVKKRIPDGISTEITVFHPISLEKTKQKDISVAPKALTSMFDSEKSFTESQINKLTTRSVSYVASDSSDTMNTQTGKFESIGPNSSISSKEALPDSNKSDNRVPEDPPGFNPYGLQRSGSIYTISRASFTSQLAQLTSLQLPDAESLSSKISAITTAKIASKALVRAAEQIRSWIIQASKVITGLIDEDDVEWAAAGGREGLSEVDKAITRFEKLIEVYVSAIELLQSRKDVSDIPLEEHNNIISQVDVILAEWSKIKNTLKYVKNSVEIAMEWEELWDTVLGDIGMEINILRKLVFEMEEKRHKSTMRDDEDKIELAELGTIIEEKIHHKADVKPYRSNLSINSPLTQKFPEQLEVPFDDTKLLALFARMQPLRASLDFFPMRLSAFLSRVGTKFPSACKELESRFMEFEMNWKILERDAESLRKELGEDRWVLVFKLAGQQAQKMYGSVERSFTKLQEVVDNDTCIENSVSLCKRYEKKKEFYGPAIEQVLSIIDKGVKNRLTVNGEILRLHWDIKNKWETLKDQMNQLDKTLAKLQVENMNKNPRDFTSKLNNTDHITSGYLHGTPGSSPASSIVITNQKNSLDPATPGKSLTKNTNKLSQVSGKRISSLPVSIARYRRSLSSSFSTIGSSFGSHSSPKQGIMTPTACNISKSSQLSSSDGKPRWNNSTRVQEGSIGHVYKPTSFKTPSPQSNSKQFVKNSNRLSAESKTLSQPPRAQKDEFLTTPDIILSRTSNSRLSFRDRLSERVFTAGNSSQGFAKSSPNQLRSQISLSTLHVGSKCRAQPSRNEMIDNTPTKASRSVTSLGKNPRMSLLPLPKRGKVSAATFSSPRISSVGNTSTRSIEKKPFRV</sequence>
<protein>
    <submittedName>
        <fullName evidence="2">Putative karyogamy protein</fullName>
    </submittedName>
</protein>
<gene>
    <name evidence="2" type="ORF">EV44_g2501</name>
</gene>
<dbReference type="EMBL" id="JNVN01002006">
    <property type="protein sequence ID" value="KHJ32532.1"/>
    <property type="molecule type" value="Genomic_DNA"/>
</dbReference>
<dbReference type="STRING" id="52586.A0A0B1P1L5"/>
<reference evidence="2 3" key="1">
    <citation type="journal article" date="2014" name="BMC Genomics">
        <title>Adaptive genomic structural variation in the grape powdery mildew pathogen, Erysiphe necator.</title>
        <authorList>
            <person name="Jones L."/>
            <person name="Riaz S."/>
            <person name="Morales-Cruz A."/>
            <person name="Amrine K.C."/>
            <person name="McGuire B."/>
            <person name="Gubler W.D."/>
            <person name="Walker M.A."/>
            <person name="Cantu D."/>
        </authorList>
    </citation>
    <scope>NUCLEOTIDE SEQUENCE [LARGE SCALE GENOMIC DNA]</scope>
    <source>
        <strain evidence="3">c</strain>
    </source>
</reference>
<proteinExistence type="predicted"/>
<feature type="compositionally biased region" description="Polar residues" evidence="1">
    <location>
        <begin position="174"/>
        <end position="199"/>
    </location>
</feature>
<dbReference type="GO" id="GO:0043332">
    <property type="term" value="C:mating projection tip"/>
    <property type="evidence" value="ECO:0007669"/>
    <property type="project" value="TreeGrafter"/>
</dbReference>
<feature type="region of interest" description="Disordered" evidence="1">
    <location>
        <begin position="174"/>
        <end position="224"/>
    </location>
</feature>
<feature type="region of interest" description="Disordered" evidence="1">
    <location>
        <begin position="899"/>
        <end position="924"/>
    </location>
</feature>
<dbReference type="OMA" id="IWIKKAS"/>
<feature type="region of interest" description="Disordered" evidence="1">
    <location>
        <begin position="68"/>
        <end position="103"/>
    </location>
</feature>
<keyword evidence="3" id="KW-1185">Reference proteome</keyword>
<dbReference type="InterPro" id="IPR013889">
    <property type="entry name" value="Karyogamy_KAR9"/>
</dbReference>
<feature type="compositionally biased region" description="Polar residues" evidence="1">
    <location>
        <begin position="84"/>
        <end position="103"/>
    </location>
</feature>
<feature type="compositionally biased region" description="Polar residues" evidence="1">
    <location>
        <begin position="938"/>
        <end position="954"/>
    </location>
</feature>
<accession>A0A0B1P1L5</accession>
<dbReference type="GO" id="GO:0051293">
    <property type="term" value="P:establishment of spindle localization"/>
    <property type="evidence" value="ECO:0007669"/>
    <property type="project" value="TreeGrafter"/>
</dbReference>
<dbReference type="Pfam" id="PF08580">
    <property type="entry name" value="KAR9"/>
    <property type="match status" value="1"/>
</dbReference>
<organism evidence="2 3">
    <name type="scientific">Uncinula necator</name>
    <name type="common">Grape powdery mildew</name>
    <dbReference type="NCBI Taxonomy" id="52586"/>
    <lineage>
        <taxon>Eukaryota</taxon>
        <taxon>Fungi</taxon>
        <taxon>Dikarya</taxon>
        <taxon>Ascomycota</taxon>
        <taxon>Pezizomycotina</taxon>
        <taxon>Leotiomycetes</taxon>
        <taxon>Erysiphales</taxon>
        <taxon>Erysiphaceae</taxon>
        <taxon>Erysiphe</taxon>
    </lineage>
</organism>
<feature type="region of interest" description="Disordered" evidence="1">
    <location>
        <begin position="694"/>
        <end position="713"/>
    </location>
</feature>
<dbReference type="PANTHER" id="PTHR37271">
    <property type="entry name" value="KARYOGAMY PROTEIN KAR9"/>
    <property type="match status" value="1"/>
</dbReference>
<dbReference type="GO" id="GO:0005816">
    <property type="term" value="C:spindle pole body"/>
    <property type="evidence" value="ECO:0007669"/>
    <property type="project" value="TreeGrafter"/>
</dbReference>
<dbReference type="GO" id="GO:0030473">
    <property type="term" value="P:nuclear migration along microtubule"/>
    <property type="evidence" value="ECO:0007669"/>
    <property type="project" value="TreeGrafter"/>
</dbReference>
<dbReference type="HOGENOM" id="CLU_005577_0_0_1"/>
<feature type="compositionally biased region" description="Polar residues" evidence="1">
    <location>
        <begin position="797"/>
        <end position="811"/>
    </location>
</feature>
<feature type="compositionally biased region" description="Polar residues" evidence="1">
    <location>
        <begin position="899"/>
        <end position="919"/>
    </location>
</feature>
<dbReference type="AlphaFoldDB" id="A0A0B1P1L5"/>